<gene>
    <name evidence="2" type="ORF">BON30_04405</name>
</gene>
<proteinExistence type="predicted"/>
<reference evidence="3" key="1">
    <citation type="submission" date="2016-11" db="EMBL/GenBank/DDBJ databases">
        <authorList>
            <person name="Shukria A."/>
            <person name="Stevens D.C."/>
        </authorList>
    </citation>
    <scope>NUCLEOTIDE SEQUENCE [LARGE SCALE GENOMIC DNA]</scope>
    <source>
        <strain evidence="3">Cbfe23</strain>
    </source>
</reference>
<dbReference type="Pfam" id="PF02738">
    <property type="entry name" value="MoCoBD_1"/>
    <property type="match status" value="1"/>
</dbReference>
<dbReference type="SUPFAM" id="SSF56003">
    <property type="entry name" value="Molybdenum cofactor-binding domain"/>
    <property type="match status" value="1"/>
</dbReference>
<dbReference type="InterPro" id="IPR016208">
    <property type="entry name" value="Ald_Oxase/xanthine_DH-like"/>
</dbReference>
<protein>
    <submittedName>
        <fullName evidence="2">Xanthine dehydrogenase</fullName>
    </submittedName>
</protein>
<dbReference type="Proteomes" id="UP000182229">
    <property type="component" value="Unassembled WGS sequence"/>
</dbReference>
<dbReference type="InterPro" id="IPR046867">
    <property type="entry name" value="AldOxase/xan_DH_MoCoBD2"/>
</dbReference>
<feature type="domain" description="Aldehyde oxidase/xanthine dehydrogenase a/b hammerhead" evidence="1">
    <location>
        <begin position="16"/>
        <end position="128"/>
    </location>
</feature>
<evidence type="ECO:0000313" key="2">
    <source>
        <dbReference type="EMBL" id="OJH42442.1"/>
    </source>
</evidence>
<dbReference type="SMART" id="SM01008">
    <property type="entry name" value="Ald_Xan_dh_C"/>
    <property type="match status" value="1"/>
</dbReference>
<dbReference type="InterPro" id="IPR036856">
    <property type="entry name" value="Ald_Oxase/Xan_DH_a/b_sf"/>
</dbReference>
<dbReference type="InterPro" id="IPR008274">
    <property type="entry name" value="AldOxase/xan_DH_MoCoBD1"/>
</dbReference>
<sequence>MMGKGISRTDGPLKVTGGAKYSYERRDSGEPVVGHIVGAAIGRGRITRLDTSGAERAPGVLLVMTHRNTPEQGRLDNDNPVSFTRARPVLSSDRVDYFGEPVAFVVARTLEQARAAAGLIHIEYAVEEGAYELASHQDRAYAPKTANIGLETRTALGDFERAFADAPVKLDQSYTTPHMFSMPMEPCATVARWDGEDLVLHASLQALAYSRTSIANTLGIPEERIHIDSAFVGGGFGTKLYVHCDSILAALAARQLGLPVKVALSRRQMFSLVGHRPESIQRVRLAAERDGRLTGLAHEVNMQSTSREEYCEQTATVTRSLYAAPNRFTNHRVTPLDLPVGEAVRGPGELPGLMAVESAMDELAHLLDMDPIELRIRNEPELDPERNVPLTGRRLVECMRVGAERFGWSRRPMRPGTLRDGRFLVGYGMAAAIRMHFQGPTRAIVRMERDGGVIVKSDMTDIGTGTYTILSQFVSESLDVPLERIQVMLARSDLPRSSGSGGSWGAANTSVALHRACEALKQKIARTGAPASSGAELAAVVAAHFPDGVEADGAIVGQWDDPNFTKFSAHTYGATFAEVGVDIDTGEVRLRRMLGVFAAGRILNPKLARSQLIGGMSWGVSAALHEAGYVDVRFGHFVNGDLGEYYVPVHADIPALDAVMLDDLDKDANPLGIKGVGELGICGSGAAVVNAVFNATGVRVRDFPITLDKLFPGLPTP</sequence>
<evidence type="ECO:0000259" key="1">
    <source>
        <dbReference type="SMART" id="SM01008"/>
    </source>
</evidence>
<dbReference type="PANTHER" id="PTHR11908:SF123">
    <property type="entry name" value="ALDEHYDE OXIDOREDUCTASE MOLYBDENUM-BINDING SUBUNIT PAOC"/>
    <property type="match status" value="1"/>
</dbReference>
<dbReference type="Pfam" id="PF20256">
    <property type="entry name" value="MoCoBD_2"/>
    <property type="match status" value="1"/>
</dbReference>
<dbReference type="RefSeq" id="WP_071896537.1">
    <property type="nucleotide sequence ID" value="NZ_MPIN01000001.1"/>
</dbReference>
<dbReference type="GO" id="GO:0016491">
    <property type="term" value="F:oxidoreductase activity"/>
    <property type="evidence" value="ECO:0007669"/>
    <property type="project" value="InterPro"/>
</dbReference>
<keyword evidence="3" id="KW-1185">Reference proteome</keyword>
<dbReference type="InterPro" id="IPR037165">
    <property type="entry name" value="AldOxase/xan_DH_Mopterin-bd_sf"/>
</dbReference>
<dbReference type="GO" id="GO:0005506">
    <property type="term" value="F:iron ion binding"/>
    <property type="evidence" value="ECO:0007669"/>
    <property type="project" value="InterPro"/>
</dbReference>
<organism evidence="2 3">
    <name type="scientific">Cystobacter ferrugineus</name>
    <dbReference type="NCBI Taxonomy" id="83449"/>
    <lineage>
        <taxon>Bacteria</taxon>
        <taxon>Pseudomonadati</taxon>
        <taxon>Myxococcota</taxon>
        <taxon>Myxococcia</taxon>
        <taxon>Myxococcales</taxon>
        <taxon>Cystobacterineae</taxon>
        <taxon>Archangiaceae</taxon>
        <taxon>Cystobacter</taxon>
    </lineage>
</organism>
<dbReference type="SUPFAM" id="SSF54665">
    <property type="entry name" value="CO dehydrogenase molybdoprotein N-domain-like"/>
    <property type="match status" value="1"/>
</dbReference>
<reference evidence="2 3" key="2">
    <citation type="submission" date="2016-12" db="EMBL/GenBank/DDBJ databases">
        <title>Draft Genome Sequence of Cystobacter ferrugineus Strain Cbfe23.</title>
        <authorList>
            <person name="Akbar S."/>
            <person name="Dowd S.E."/>
            <person name="Stevens D.C."/>
        </authorList>
    </citation>
    <scope>NUCLEOTIDE SEQUENCE [LARGE SCALE GENOMIC DNA]</scope>
    <source>
        <strain evidence="2 3">Cbfe23</strain>
    </source>
</reference>
<comment type="caution">
    <text evidence="2">The sequence shown here is derived from an EMBL/GenBank/DDBJ whole genome shotgun (WGS) entry which is preliminary data.</text>
</comment>
<dbReference type="AlphaFoldDB" id="A0A1L9BJH2"/>
<dbReference type="Gene3D" id="3.90.1170.50">
    <property type="entry name" value="Aldehyde oxidase/xanthine dehydrogenase, a/b hammerhead"/>
    <property type="match status" value="1"/>
</dbReference>
<dbReference type="EMBL" id="MPIN01000001">
    <property type="protein sequence ID" value="OJH42442.1"/>
    <property type="molecule type" value="Genomic_DNA"/>
</dbReference>
<dbReference type="PANTHER" id="PTHR11908">
    <property type="entry name" value="XANTHINE DEHYDROGENASE"/>
    <property type="match status" value="1"/>
</dbReference>
<accession>A0A1L9BJH2</accession>
<evidence type="ECO:0000313" key="3">
    <source>
        <dbReference type="Proteomes" id="UP000182229"/>
    </source>
</evidence>
<name>A0A1L9BJH2_9BACT</name>
<dbReference type="Pfam" id="PF01315">
    <property type="entry name" value="Ald_Xan_dh_C"/>
    <property type="match status" value="1"/>
</dbReference>
<dbReference type="Gene3D" id="3.30.365.10">
    <property type="entry name" value="Aldehyde oxidase/xanthine dehydrogenase, molybdopterin binding domain"/>
    <property type="match status" value="4"/>
</dbReference>
<dbReference type="STRING" id="83449.BON30_04405"/>
<dbReference type="OrthoDB" id="9775084at2"/>
<dbReference type="InterPro" id="IPR000674">
    <property type="entry name" value="Ald_Oxase/Xan_DH_a/b"/>
</dbReference>